<feature type="compositionally biased region" description="Gly residues" evidence="1">
    <location>
        <begin position="90"/>
        <end position="100"/>
    </location>
</feature>
<evidence type="ECO:0000259" key="3">
    <source>
        <dbReference type="Pfam" id="PF10099"/>
    </source>
</evidence>
<dbReference type="InterPro" id="IPR018764">
    <property type="entry name" value="RskA_C"/>
</dbReference>
<keyword evidence="2" id="KW-0472">Membrane</keyword>
<gene>
    <name evidence="4" type="ORF">HBA49_06285</name>
    <name evidence="5" type="ORF">NCTC10254_00097</name>
</gene>
<protein>
    <submittedName>
        <fullName evidence="4">Anti-sigma factor</fullName>
    </submittedName>
    <submittedName>
        <fullName evidence="5">Anti-sigma-K factor</fullName>
    </submittedName>
</protein>
<dbReference type="AlphaFoldDB" id="A0A6H9XQP1"/>
<dbReference type="Proteomes" id="UP000249886">
    <property type="component" value="Unassembled WGS sequence"/>
</dbReference>
<organism evidence="5 6">
    <name type="scientific">Corynebacterium matruchotii</name>
    <dbReference type="NCBI Taxonomy" id="43768"/>
    <lineage>
        <taxon>Bacteria</taxon>
        <taxon>Bacillati</taxon>
        <taxon>Actinomycetota</taxon>
        <taxon>Actinomycetes</taxon>
        <taxon>Mycobacteriales</taxon>
        <taxon>Corynebacteriaceae</taxon>
        <taxon>Corynebacterium</taxon>
    </lineage>
</organism>
<evidence type="ECO:0000313" key="5">
    <source>
        <dbReference type="EMBL" id="SPW23740.1"/>
    </source>
</evidence>
<accession>A0A6H9XQP1</accession>
<dbReference type="RefSeq" id="WP_005524889.1">
    <property type="nucleotide sequence ID" value="NZ_UARK01000001.1"/>
</dbReference>
<feature type="domain" description="Anti-sigma K factor RskA C-terminal" evidence="3">
    <location>
        <begin position="123"/>
        <end position="256"/>
    </location>
</feature>
<feature type="transmembrane region" description="Helical" evidence="2">
    <location>
        <begin position="120"/>
        <end position="140"/>
    </location>
</feature>
<dbReference type="Pfam" id="PF10099">
    <property type="entry name" value="RskA_C"/>
    <property type="match status" value="1"/>
</dbReference>
<keyword evidence="2" id="KW-1133">Transmembrane helix</keyword>
<dbReference type="GeneID" id="84573427"/>
<dbReference type="GO" id="GO:0005886">
    <property type="term" value="C:plasma membrane"/>
    <property type="evidence" value="ECO:0007669"/>
    <property type="project" value="InterPro"/>
</dbReference>
<reference evidence="5 6" key="1">
    <citation type="submission" date="2018-06" db="EMBL/GenBank/DDBJ databases">
        <authorList>
            <consortium name="Pathogen Informatics"/>
            <person name="Doyle S."/>
        </authorList>
    </citation>
    <scope>NUCLEOTIDE SEQUENCE [LARGE SCALE GENOMIC DNA]</scope>
    <source>
        <strain evidence="5 6">NCTC10254</strain>
    </source>
</reference>
<evidence type="ECO:0000313" key="4">
    <source>
        <dbReference type="EMBL" id="QIP45166.1"/>
    </source>
</evidence>
<evidence type="ECO:0000256" key="1">
    <source>
        <dbReference type="SAM" id="MobiDB-lite"/>
    </source>
</evidence>
<feature type="region of interest" description="Disordered" evidence="1">
    <location>
        <begin position="47"/>
        <end position="100"/>
    </location>
</feature>
<evidence type="ECO:0000256" key="2">
    <source>
        <dbReference type="SAM" id="Phobius"/>
    </source>
</evidence>
<keyword evidence="2" id="KW-0812">Transmembrane</keyword>
<reference evidence="4" key="2">
    <citation type="submission" date="2020-03" db="EMBL/GenBank/DDBJ databases">
        <authorList>
            <person name="Johnston C.D."/>
            <person name="Cotton S.L."/>
            <person name="Dewhirst F.E."/>
        </authorList>
    </citation>
    <scope>NUCLEOTIDE SEQUENCE [LARGE SCALE GENOMIC DNA]</scope>
    <source>
        <strain evidence="4">ATCC 14266</strain>
    </source>
</reference>
<sequence>MTTKDQSWLPDEKLADAELADALALSTVPVTPSDSLKDTVLAAINGIEPEGDSGAPDAAVTDAVTSTDAAATDPDAAEPADVTAAKADSGGAGAGEASSAGGGRVINLGNWRFRLSKQRIMFIAAAAAVVALLAGSGFLLPKLLFAPSTGPTNQAMSEIMQSADAQSITMSSSGVQLHLVSSTTMNKAGAMVQGTPEVKKGMGIQVWSVNQAGRINSAGVITPEEHKDVWMPFESATSKVFLTEEPVAGSDKPTGKILEEMQL</sequence>
<proteinExistence type="predicted"/>
<name>A0A6H9XQP1_9CORY</name>
<evidence type="ECO:0000313" key="6">
    <source>
        <dbReference type="Proteomes" id="UP000249886"/>
    </source>
</evidence>
<dbReference type="EMBL" id="CP050134">
    <property type="protein sequence ID" value="QIP45166.1"/>
    <property type="molecule type" value="Genomic_DNA"/>
</dbReference>
<feature type="compositionally biased region" description="Low complexity" evidence="1">
    <location>
        <begin position="55"/>
        <end position="89"/>
    </location>
</feature>
<dbReference type="EMBL" id="UARK01000001">
    <property type="protein sequence ID" value="SPW23740.1"/>
    <property type="molecule type" value="Genomic_DNA"/>
</dbReference>